<keyword evidence="12" id="KW-1185">Reference proteome</keyword>
<evidence type="ECO:0000313" key="12">
    <source>
        <dbReference type="Proteomes" id="UP000050509"/>
    </source>
</evidence>
<keyword evidence="5 9" id="KW-0676">Redox-active center</keyword>
<keyword evidence="4 9" id="KW-1015">Disulfide bond</keyword>
<dbReference type="GO" id="GO:0045454">
    <property type="term" value="P:cell redox homeostasis"/>
    <property type="evidence" value="ECO:0007669"/>
    <property type="project" value="TreeGrafter"/>
</dbReference>
<keyword evidence="3" id="KW-0249">Electron transport</keyword>
<evidence type="ECO:0000259" key="10">
    <source>
        <dbReference type="PROSITE" id="PS51352"/>
    </source>
</evidence>
<evidence type="ECO:0000256" key="6">
    <source>
        <dbReference type="NCBIfam" id="TIGR01068"/>
    </source>
</evidence>
<dbReference type="InterPro" id="IPR013766">
    <property type="entry name" value="Thioredoxin_domain"/>
</dbReference>
<comment type="similarity">
    <text evidence="1 7">Belongs to the thioredoxin family.</text>
</comment>
<dbReference type="EMBL" id="LJCR01000701">
    <property type="protein sequence ID" value="KPV51988.1"/>
    <property type="molecule type" value="Genomic_DNA"/>
</dbReference>
<feature type="domain" description="Thioredoxin" evidence="10">
    <location>
        <begin position="1"/>
        <end position="108"/>
    </location>
</feature>
<evidence type="ECO:0000256" key="9">
    <source>
        <dbReference type="PIRSR" id="PIRSR000077-4"/>
    </source>
</evidence>
<dbReference type="Proteomes" id="UP000050509">
    <property type="component" value="Unassembled WGS sequence"/>
</dbReference>
<dbReference type="PANTHER" id="PTHR45663:SF11">
    <property type="entry name" value="GEO12009P1"/>
    <property type="match status" value="1"/>
</dbReference>
<evidence type="ECO:0000256" key="4">
    <source>
        <dbReference type="ARBA" id="ARBA00023157"/>
    </source>
</evidence>
<dbReference type="FunFam" id="3.40.30.10:FF:000001">
    <property type="entry name" value="Thioredoxin"/>
    <property type="match status" value="1"/>
</dbReference>
<evidence type="ECO:0000256" key="1">
    <source>
        <dbReference type="ARBA" id="ARBA00008987"/>
    </source>
</evidence>
<dbReference type="PIRSF" id="PIRSF000077">
    <property type="entry name" value="Thioredoxin"/>
    <property type="match status" value="1"/>
</dbReference>
<dbReference type="NCBIfam" id="TIGR01068">
    <property type="entry name" value="thioredoxin"/>
    <property type="match status" value="1"/>
</dbReference>
<name>A0A0P9DPG6_9CHLR</name>
<feature type="active site" description="Nucleophile" evidence="8">
    <location>
        <position position="35"/>
    </location>
</feature>
<organism evidence="11 12">
    <name type="scientific">Kouleothrix aurantiaca</name>
    <dbReference type="NCBI Taxonomy" id="186479"/>
    <lineage>
        <taxon>Bacteria</taxon>
        <taxon>Bacillati</taxon>
        <taxon>Chloroflexota</taxon>
        <taxon>Chloroflexia</taxon>
        <taxon>Chloroflexales</taxon>
        <taxon>Roseiflexineae</taxon>
        <taxon>Roseiflexaceae</taxon>
        <taxon>Kouleothrix</taxon>
    </lineage>
</organism>
<comment type="caution">
    <text evidence="11">The sequence shown here is derived from an EMBL/GenBank/DDBJ whole genome shotgun (WGS) entry which is preliminary data.</text>
</comment>
<feature type="site" description="Contributes to redox potential value" evidence="8">
    <location>
        <position position="34"/>
    </location>
</feature>
<dbReference type="AlphaFoldDB" id="A0A0P9DPG6"/>
<dbReference type="Gene3D" id="3.40.30.10">
    <property type="entry name" value="Glutaredoxin"/>
    <property type="match status" value="1"/>
</dbReference>
<dbReference type="PROSITE" id="PS51352">
    <property type="entry name" value="THIOREDOXIN_2"/>
    <property type="match status" value="1"/>
</dbReference>
<dbReference type="PATRIC" id="fig|186479.3.peg.9809"/>
<feature type="site" description="Contributes to redox potential value" evidence="8">
    <location>
        <position position="33"/>
    </location>
</feature>
<keyword evidence="2" id="KW-0813">Transport</keyword>
<dbReference type="PROSITE" id="PS00194">
    <property type="entry name" value="THIOREDOXIN_1"/>
    <property type="match status" value="1"/>
</dbReference>
<feature type="active site" description="Nucleophile" evidence="8">
    <location>
        <position position="32"/>
    </location>
</feature>
<dbReference type="InterPro" id="IPR017937">
    <property type="entry name" value="Thioredoxin_CS"/>
</dbReference>
<dbReference type="InterPro" id="IPR036249">
    <property type="entry name" value="Thioredoxin-like_sf"/>
</dbReference>
<dbReference type="CDD" id="cd02947">
    <property type="entry name" value="TRX_family"/>
    <property type="match status" value="1"/>
</dbReference>
<proteinExistence type="inferred from homology"/>
<gene>
    <name evidence="11" type="ORF">SE17_18115</name>
</gene>
<dbReference type="SUPFAM" id="SSF52833">
    <property type="entry name" value="Thioredoxin-like"/>
    <property type="match status" value="1"/>
</dbReference>
<feature type="site" description="Deprotonates C-terminal active site Cys" evidence="8">
    <location>
        <position position="26"/>
    </location>
</feature>
<evidence type="ECO:0000256" key="3">
    <source>
        <dbReference type="ARBA" id="ARBA00022982"/>
    </source>
</evidence>
<evidence type="ECO:0000256" key="2">
    <source>
        <dbReference type="ARBA" id="ARBA00022448"/>
    </source>
</evidence>
<dbReference type="GO" id="GO:0005829">
    <property type="term" value="C:cytosol"/>
    <property type="evidence" value="ECO:0007669"/>
    <property type="project" value="TreeGrafter"/>
</dbReference>
<sequence length="115" mass="12584">MAHPIAVTDDTFAQQVLNAPLPVVVDFWAPWCPPCRAIAPILAELAEEFDGRLIVAKMNGDDELRTVAEYGVHGLPTLIVFQGGREVERLMGARSKSAYRTRFEAVLTAGRAVYG</sequence>
<dbReference type="PANTHER" id="PTHR45663">
    <property type="entry name" value="GEO12009P1"/>
    <property type="match status" value="1"/>
</dbReference>
<evidence type="ECO:0000256" key="8">
    <source>
        <dbReference type="PIRSR" id="PIRSR000077-1"/>
    </source>
</evidence>
<dbReference type="InterPro" id="IPR005746">
    <property type="entry name" value="Thioredoxin"/>
</dbReference>
<dbReference type="GO" id="GO:0015035">
    <property type="term" value="F:protein-disulfide reductase activity"/>
    <property type="evidence" value="ECO:0007669"/>
    <property type="project" value="UniProtKB-UniRule"/>
</dbReference>
<feature type="disulfide bond" description="Redox-active" evidence="9">
    <location>
        <begin position="32"/>
        <end position="35"/>
    </location>
</feature>
<reference evidence="11 12" key="1">
    <citation type="submission" date="2015-09" db="EMBL/GenBank/DDBJ databases">
        <title>Draft genome sequence of Kouleothrix aurantiaca JCM 19913.</title>
        <authorList>
            <person name="Hemp J."/>
        </authorList>
    </citation>
    <scope>NUCLEOTIDE SEQUENCE [LARGE SCALE GENOMIC DNA]</scope>
    <source>
        <strain evidence="11 12">COM-B</strain>
    </source>
</reference>
<evidence type="ECO:0000256" key="5">
    <source>
        <dbReference type="ARBA" id="ARBA00023284"/>
    </source>
</evidence>
<evidence type="ECO:0000256" key="7">
    <source>
        <dbReference type="PIRNR" id="PIRNR000077"/>
    </source>
</evidence>
<dbReference type="PRINTS" id="PR00421">
    <property type="entry name" value="THIOREDOXIN"/>
</dbReference>
<dbReference type="Pfam" id="PF00085">
    <property type="entry name" value="Thioredoxin"/>
    <property type="match status" value="1"/>
</dbReference>
<evidence type="ECO:0000313" key="11">
    <source>
        <dbReference type="EMBL" id="KPV51988.1"/>
    </source>
</evidence>
<accession>A0A0P9DPG6</accession>
<protein>
    <recommendedName>
        <fullName evidence="6 7">Thioredoxin</fullName>
    </recommendedName>
</protein>